<reference evidence="2 3" key="1">
    <citation type="submission" date="2019-06" db="EMBL/GenBank/DDBJ databases">
        <title>WGS assembly of Gossypium darwinii.</title>
        <authorList>
            <person name="Chen Z.J."/>
            <person name="Sreedasyam A."/>
            <person name="Ando A."/>
            <person name="Song Q."/>
            <person name="De L."/>
            <person name="Hulse-Kemp A."/>
            <person name="Ding M."/>
            <person name="Ye W."/>
            <person name="Kirkbride R."/>
            <person name="Jenkins J."/>
            <person name="Plott C."/>
            <person name="Lovell J."/>
            <person name="Lin Y.-M."/>
            <person name="Vaughn R."/>
            <person name="Liu B."/>
            <person name="Li W."/>
            <person name="Simpson S."/>
            <person name="Scheffler B."/>
            <person name="Saski C."/>
            <person name="Grover C."/>
            <person name="Hu G."/>
            <person name="Conover J."/>
            <person name="Carlson J."/>
            <person name="Shu S."/>
            <person name="Boston L."/>
            <person name="Williams M."/>
            <person name="Peterson D."/>
            <person name="Mcgee K."/>
            <person name="Jones D."/>
            <person name="Wendel J."/>
            <person name="Stelly D."/>
            <person name="Grimwood J."/>
            <person name="Schmutz J."/>
        </authorList>
    </citation>
    <scope>NUCLEOTIDE SEQUENCE [LARGE SCALE GENOMIC DNA]</scope>
    <source>
        <strain evidence="2">1808015.09</strain>
    </source>
</reference>
<feature type="transmembrane region" description="Helical" evidence="1">
    <location>
        <begin position="48"/>
        <end position="66"/>
    </location>
</feature>
<name>A0A5D2FQF8_GOSDA</name>
<keyword evidence="1" id="KW-1133">Transmembrane helix</keyword>
<evidence type="ECO:0000313" key="2">
    <source>
        <dbReference type="EMBL" id="TYH07752.1"/>
    </source>
</evidence>
<keyword evidence="1" id="KW-0812">Transmembrane</keyword>
<gene>
    <name evidence="2" type="ORF">ES288_A08G259100v1</name>
</gene>
<evidence type="ECO:0000313" key="3">
    <source>
        <dbReference type="Proteomes" id="UP000323506"/>
    </source>
</evidence>
<dbReference type="EMBL" id="CM017695">
    <property type="protein sequence ID" value="TYH07752.1"/>
    <property type="molecule type" value="Genomic_DNA"/>
</dbReference>
<sequence>MSSEGPSPLVPSLMVGALGWVIFGPSFLSIMDSVLPWAQAGDPDSGNFYVLLVLVLLLLLVLVQLLSKFFPTPRLRIGMFQQTRSGSAGSDDGDSEARSSWKLVEAISHYLMALFVLSIN</sequence>
<proteinExistence type="predicted"/>
<keyword evidence="1" id="KW-0472">Membrane</keyword>
<dbReference type="AlphaFoldDB" id="A0A5D2FQF8"/>
<accession>A0A5D2FQF8</accession>
<organism evidence="2 3">
    <name type="scientific">Gossypium darwinii</name>
    <name type="common">Darwin's cotton</name>
    <name type="synonym">Gossypium barbadense var. darwinii</name>
    <dbReference type="NCBI Taxonomy" id="34276"/>
    <lineage>
        <taxon>Eukaryota</taxon>
        <taxon>Viridiplantae</taxon>
        <taxon>Streptophyta</taxon>
        <taxon>Embryophyta</taxon>
        <taxon>Tracheophyta</taxon>
        <taxon>Spermatophyta</taxon>
        <taxon>Magnoliopsida</taxon>
        <taxon>eudicotyledons</taxon>
        <taxon>Gunneridae</taxon>
        <taxon>Pentapetalae</taxon>
        <taxon>rosids</taxon>
        <taxon>malvids</taxon>
        <taxon>Malvales</taxon>
        <taxon>Malvaceae</taxon>
        <taxon>Malvoideae</taxon>
        <taxon>Gossypium</taxon>
    </lineage>
</organism>
<dbReference type="Proteomes" id="UP000323506">
    <property type="component" value="Chromosome A08"/>
</dbReference>
<keyword evidence="3" id="KW-1185">Reference proteome</keyword>
<protein>
    <submittedName>
        <fullName evidence="2">Uncharacterized protein</fullName>
    </submittedName>
</protein>
<feature type="transmembrane region" description="Helical" evidence="1">
    <location>
        <begin position="9"/>
        <end position="28"/>
    </location>
</feature>
<evidence type="ECO:0000256" key="1">
    <source>
        <dbReference type="SAM" id="Phobius"/>
    </source>
</evidence>